<dbReference type="OrthoDB" id="7365718at2"/>
<feature type="region of interest" description="Disordered" evidence="1">
    <location>
        <begin position="157"/>
        <end position="222"/>
    </location>
</feature>
<sequence>MRRRILNPEFFVDPDIIANLDFGGRLFYQGLWCVAEDSGVFDPNPLGLKMKIFPGDNIDIATIQGYYQTLVRLNKVVEFEVNGRTYAWLKNFHKHQKLDRPSPPSLPLPPWVVWHGEQEYGKEKHKWHYEVLPEYIPNRDPKSSLIAEHSESSSVTETYLFDEYSTNSRRTDDEQTTTEENRKEEKLKEEKEKRTESEGGGVGEEGSKNLSGSTASPSTPSLIEGLLSRYSPEQRQLIEDYWETIRFTRKNAKIADSIKIRELEYWSRYPPEIVMEALRIHLARYPTKEEAYTRGIMRRLKREAERGEFNGRPGKSRTSPGKTGIQDYESFVLR</sequence>
<evidence type="ECO:0000256" key="1">
    <source>
        <dbReference type="SAM" id="MobiDB-lite"/>
    </source>
</evidence>
<accession>A0A1W1VXD5</accession>
<name>A0A1W1VXD5_9FIRM</name>
<dbReference type="EMBL" id="LT838272">
    <property type="protein sequence ID" value="SMB97996.1"/>
    <property type="molecule type" value="Genomic_DNA"/>
</dbReference>
<keyword evidence="3" id="KW-1185">Reference proteome</keyword>
<dbReference type="Proteomes" id="UP000192569">
    <property type="component" value="Chromosome I"/>
</dbReference>
<dbReference type="STRING" id="698762.SAMN00808754_2067"/>
<feature type="compositionally biased region" description="Basic and acidic residues" evidence="1">
    <location>
        <begin position="169"/>
        <end position="197"/>
    </location>
</feature>
<dbReference type="RefSeq" id="WP_084665641.1">
    <property type="nucleotide sequence ID" value="NZ_LT838272.1"/>
</dbReference>
<gene>
    <name evidence="2" type="ORF">SAMN00808754_2067</name>
</gene>
<feature type="compositionally biased region" description="Polar residues" evidence="1">
    <location>
        <begin position="208"/>
        <end position="221"/>
    </location>
</feature>
<dbReference type="AlphaFoldDB" id="A0A1W1VXD5"/>
<feature type="region of interest" description="Disordered" evidence="1">
    <location>
        <begin position="303"/>
        <end position="334"/>
    </location>
</feature>
<protein>
    <submittedName>
        <fullName evidence="2">Uncharacterized protein</fullName>
    </submittedName>
</protein>
<organism evidence="2 3">
    <name type="scientific">Thermanaeromonas toyohensis ToBE</name>
    <dbReference type="NCBI Taxonomy" id="698762"/>
    <lineage>
        <taxon>Bacteria</taxon>
        <taxon>Bacillati</taxon>
        <taxon>Bacillota</taxon>
        <taxon>Clostridia</taxon>
        <taxon>Neomoorellales</taxon>
        <taxon>Neomoorellaceae</taxon>
        <taxon>Thermanaeromonas</taxon>
    </lineage>
</organism>
<evidence type="ECO:0000313" key="3">
    <source>
        <dbReference type="Proteomes" id="UP000192569"/>
    </source>
</evidence>
<evidence type="ECO:0000313" key="2">
    <source>
        <dbReference type="EMBL" id="SMB97996.1"/>
    </source>
</evidence>
<proteinExistence type="predicted"/>
<reference evidence="2 3" key="1">
    <citation type="submission" date="2017-04" db="EMBL/GenBank/DDBJ databases">
        <authorList>
            <person name="Afonso C.L."/>
            <person name="Miller P.J."/>
            <person name="Scott M.A."/>
            <person name="Spackman E."/>
            <person name="Goraichik I."/>
            <person name="Dimitrov K.M."/>
            <person name="Suarez D.L."/>
            <person name="Swayne D.E."/>
        </authorList>
    </citation>
    <scope>NUCLEOTIDE SEQUENCE [LARGE SCALE GENOMIC DNA]</scope>
    <source>
        <strain evidence="2 3">ToBE</strain>
    </source>
</reference>